<reference evidence="2" key="1">
    <citation type="submission" date="2021-02" db="EMBL/GenBank/DDBJ databases">
        <authorList>
            <person name="Nowell W R."/>
        </authorList>
    </citation>
    <scope>NUCLEOTIDE SEQUENCE</scope>
</reference>
<comment type="caution">
    <text evidence="2">The sequence shown here is derived from an EMBL/GenBank/DDBJ whole genome shotgun (WGS) entry which is preliminary data.</text>
</comment>
<keyword evidence="1" id="KW-0732">Signal</keyword>
<dbReference type="PANTHER" id="PTHR35190:SF2">
    <property type="entry name" value="PROTEIN DCD1B"/>
    <property type="match status" value="1"/>
</dbReference>
<organism evidence="2 3">
    <name type="scientific">Rotaria sordida</name>
    <dbReference type="NCBI Taxonomy" id="392033"/>
    <lineage>
        <taxon>Eukaryota</taxon>
        <taxon>Metazoa</taxon>
        <taxon>Spiralia</taxon>
        <taxon>Gnathifera</taxon>
        <taxon>Rotifera</taxon>
        <taxon>Eurotatoria</taxon>
        <taxon>Bdelloidea</taxon>
        <taxon>Philodinida</taxon>
        <taxon>Philodinidae</taxon>
        <taxon>Rotaria</taxon>
    </lineage>
</organism>
<evidence type="ECO:0000313" key="3">
    <source>
        <dbReference type="Proteomes" id="UP000663870"/>
    </source>
</evidence>
<proteinExistence type="predicted"/>
<dbReference type="PANTHER" id="PTHR35190">
    <property type="entry name" value="PROTEIN DCD1B"/>
    <property type="match status" value="1"/>
</dbReference>
<feature type="signal peptide" evidence="1">
    <location>
        <begin position="1"/>
        <end position="20"/>
    </location>
</feature>
<dbReference type="AlphaFoldDB" id="A0A813P5C9"/>
<protein>
    <submittedName>
        <fullName evidence="2">Uncharacterized protein</fullName>
    </submittedName>
</protein>
<evidence type="ECO:0000256" key="1">
    <source>
        <dbReference type="SAM" id="SignalP"/>
    </source>
</evidence>
<sequence length="198" mass="22427">MSSVRLSLLCLFVVIYPIQSSNPNCKSNYNTNPIVRHEPTFVSSVPNEKRFVVESGYNKINIVHVYGGTPYDPGYALGSLMSKELNELIPKYFAYLDKTIEDELTKTSTTLDWDDKAFLAKYAKVTVYYSNASYEGYTNHFHEYYKQQNYASHAFANFGYLDLIGSIGAYSGTSIGSDEKVWITKEQNITTRFGKCSS</sequence>
<accession>A0A813P5C9</accession>
<gene>
    <name evidence="2" type="ORF">JXQ802_LOCUS1413</name>
</gene>
<dbReference type="InterPro" id="IPR047803">
    <property type="entry name" value="DCD1A/B-like"/>
</dbReference>
<dbReference type="EMBL" id="CAJNOL010000015">
    <property type="protein sequence ID" value="CAF0746156.1"/>
    <property type="molecule type" value="Genomic_DNA"/>
</dbReference>
<evidence type="ECO:0000313" key="2">
    <source>
        <dbReference type="EMBL" id="CAF0746156.1"/>
    </source>
</evidence>
<feature type="chain" id="PRO_5032413082" evidence="1">
    <location>
        <begin position="21"/>
        <end position="198"/>
    </location>
</feature>
<name>A0A813P5C9_9BILA</name>
<keyword evidence="3" id="KW-1185">Reference proteome</keyword>
<dbReference type="Proteomes" id="UP000663870">
    <property type="component" value="Unassembled WGS sequence"/>
</dbReference>